<evidence type="ECO:0000313" key="2">
    <source>
        <dbReference type="EMBL" id="KAK7325348.1"/>
    </source>
</evidence>
<dbReference type="Proteomes" id="UP001367508">
    <property type="component" value="Unassembled WGS sequence"/>
</dbReference>
<gene>
    <name evidence="2" type="ORF">VNO77_29510</name>
</gene>
<comment type="caution">
    <text evidence="2">The sequence shown here is derived from an EMBL/GenBank/DDBJ whole genome shotgun (WGS) entry which is preliminary data.</text>
</comment>
<sequence>MGQGQEQKTRPEPRVEIQERGEIFFFYRPKVSKEEAHGVDEVQRLYIIMRPESGERAVEEKQELDEGNQGPKKGGHGTQEVNIEEQSLFRFIVMGRKRLPDPREKSRPYWGFVEIVTTNADHVKTALRGEEYETSTRGHRESSAARAVGEGIYRILRHGRREGKRRHTHLIYKLEFPPEGEKNEPQESLNIEREGSFIIQIKNPEKGGGWGLQNKRKAVFPAHLQGQLGHVKFGPADPPDFLNYEGCEFLLISASDHIEDELGLELLTEEEQDPSCSDLLNTFGDATAASTTAFLKGTWT</sequence>
<keyword evidence="3" id="KW-1185">Reference proteome</keyword>
<reference evidence="2 3" key="1">
    <citation type="submission" date="2024-01" db="EMBL/GenBank/DDBJ databases">
        <title>The genomes of 5 underutilized Papilionoideae crops provide insights into root nodulation and disease resistanc.</title>
        <authorList>
            <person name="Jiang F."/>
        </authorList>
    </citation>
    <scope>NUCLEOTIDE SEQUENCE [LARGE SCALE GENOMIC DNA]</scope>
    <source>
        <strain evidence="2">LVBAO_FW01</strain>
        <tissue evidence="2">Leaves</tissue>
    </source>
</reference>
<accession>A0AAN9L030</accession>
<dbReference type="PANTHER" id="PTHR34776:SF1">
    <property type="entry name" value="F17F16.3 PROTEIN"/>
    <property type="match status" value="1"/>
</dbReference>
<proteinExistence type="predicted"/>
<protein>
    <submittedName>
        <fullName evidence="2">Uncharacterized protein</fullName>
    </submittedName>
</protein>
<dbReference type="EMBL" id="JAYMYQ010000006">
    <property type="protein sequence ID" value="KAK7325348.1"/>
    <property type="molecule type" value="Genomic_DNA"/>
</dbReference>
<evidence type="ECO:0000313" key="3">
    <source>
        <dbReference type="Proteomes" id="UP001367508"/>
    </source>
</evidence>
<organism evidence="2 3">
    <name type="scientific">Canavalia gladiata</name>
    <name type="common">Sword bean</name>
    <name type="synonym">Dolichos gladiatus</name>
    <dbReference type="NCBI Taxonomy" id="3824"/>
    <lineage>
        <taxon>Eukaryota</taxon>
        <taxon>Viridiplantae</taxon>
        <taxon>Streptophyta</taxon>
        <taxon>Embryophyta</taxon>
        <taxon>Tracheophyta</taxon>
        <taxon>Spermatophyta</taxon>
        <taxon>Magnoliopsida</taxon>
        <taxon>eudicotyledons</taxon>
        <taxon>Gunneridae</taxon>
        <taxon>Pentapetalae</taxon>
        <taxon>rosids</taxon>
        <taxon>fabids</taxon>
        <taxon>Fabales</taxon>
        <taxon>Fabaceae</taxon>
        <taxon>Papilionoideae</taxon>
        <taxon>50 kb inversion clade</taxon>
        <taxon>NPAAA clade</taxon>
        <taxon>indigoferoid/millettioid clade</taxon>
        <taxon>Phaseoleae</taxon>
        <taxon>Canavalia</taxon>
    </lineage>
</organism>
<name>A0AAN9L030_CANGL</name>
<dbReference type="PANTHER" id="PTHR34776">
    <property type="entry name" value="F17F16.3 PROTEIN"/>
    <property type="match status" value="1"/>
</dbReference>
<dbReference type="AlphaFoldDB" id="A0AAN9L030"/>
<feature type="region of interest" description="Disordered" evidence="1">
    <location>
        <begin position="55"/>
        <end position="81"/>
    </location>
</feature>
<evidence type="ECO:0000256" key="1">
    <source>
        <dbReference type="SAM" id="MobiDB-lite"/>
    </source>
</evidence>